<proteinExistence type="predicted"/>
<dbReference type="Gene3D" id="2.30.30.390">
    <property type="entry name" value="Hemimethylated DNA-binding domain"/>
    <property type="match status" value="1"/>
</dbReference>
<dbReference type="PANTHER" id="PTHR31350:SF27">
    <property type="entry name" value="HEMIMETHYLATED DNA-BINDING DOMAIN-CONTAINING PROTEIN"/>
    <property type="match status" value="1"/>
</dbReference>
<dbReference type="InterPro" id="IPR032698">
    <property type="entry name" value="SirB1_N"/>
</dbReference>
<accession>A0A0W0FAN5</accession>
<dbReference type="EMBL" id="LATX01002176">
    <property type="protein sequence ID" value="KTB33403.1"/>
    <property type="molecule type" value="Genomic_DNA"/>
</dbReference>
<dbReference type="GO" id="GO:0003677">
    <property type="term" value="F:DNA binding"/>
    <property type="evidence" value="ECO:0007669"/>
    <property type="project" value="InterPro"/>
</dbReference>
<dbReference type="PANTHER" id="PTHR31350">
    <property type="entry name" value="SI:DKEY-261L7.2"/>
    <property type="match status" value="1"/>
</dbReference>
<gene>
    <name evidence="2" type="ORF">WG66_14021</name>
</gene>
<comment type="caution">
    <text evidence="2">The sequence shown here is derived from an EMBL/GenBank/DDBJ whole genome shotgun (WGS) entry which is preliminary data.</text>
</comment>
<dbReference type="Pfam" id="PF13369">
    <property type="entry name" value="Transglut_core2"/>
    <property type="match status" value="1"/>
</dbReference>
<name>A0A0W0FAN5_MONRR</name>
<dbReference type="InterPro" id="IPR036047">
    <property type="entry name" value="F-box-like_dom_sf"/>
</dbReference>
<dbReference type="Pfam" id="PF08755">
    <property type="entry name" value="YccV-like"/>
    <property type="match status" value="1"/>
</dbReference>
<dbReference type="SUPFAM" id="SSF81383">
    <property type="entry name" value="F-box domain"/>
    <property type="match status" value="1"/>
</dbReference>
<dbReference type="SUPFAM" id="SSF141255">
    <property type="entry name" value="YccV-like"/>
    <property type="match status" value="1"/>
</dbReference>
<dbReference type="InterPro" id="IPR036623">
    <property type="entry name" value="Hemimethylated_DNA-bd_sf"/>
</dbReference>
<organism evidence="2 3">
    <name type="scientific">Moniliophthora roreri</name>
    <name type="common">Frosty pod rot fungus</name>
    <name type="synonym">Monilia roreri</name>
    <dbReference type="NCBI Taxonomy" id="221103"/>
    <lineage>
        <taxon>Eukaryota</taxon>
        <taxon>Fungi</taxon>
        <taxon>Dikarya</taxon>
        <taxon>Basidiomycota</taxon>
        <taxon>Agaricomycotina</taxon>
        <taxon>Agaricomycetes</taxon>
        <taxon>Agaricomycetidae</taxon>
        <taxon>Agaricales</taxon>
        <taxon>Marasmiineae</taxon>
        <taxon>Marasmiaceae</taxon>
        <taxon>Moniliophthora</taxon>
    </lineage>
</organism>
<protein>
    <submittedName>
        <fullName evidence="2">Putative conserved protein UP4</fullName>
    </submittedName>
</protein>
<dbReference type="SMART" id="SM00992">
    <property type="entry name" value="YccV-like"/>
    <property type="match status" value="1"/>
</dbReference>
<evidence type="ECO:0000259" key="1">
    <source>
        <dbReference type="SMART" id="SM00992"/>
    </source>
</evidence>
<feature type="domain" description="Hemimethylated DNA-binding" evidence="1">
    <location>
        <begin position="468"/>
        <end position="558"/>
    </location>
</feature>
<dbReference type="NCBIfam" id="TIGR02097">
    <property type="entry name" value="yccV"/>
    <property type="match status" value="1"/>
</dbReference>
<dbReference type="Proteomes" id="UP000054988">
    <property type="component" value="Unassembled WGS sequence"/>
</dbReference>
<dbReference type="AlphaFoldDB" id="A0A0W0FAN5"/>
<sequence>MSTKQLPQLPLDCLIHILSQLSASRDAEGEFSIRTFANCSLTNSLFRQAATISRLWEPHYKVRYRQCNVENEEQRKDKLQENFWLMYGERRKLDRTALGYLDKIVADRVGRYEWAKELCRMDFDIWDVLDLEAEAMKGTLQYYSEEKPKPSITRYYWTRAILREITRCYAVRLWARIPEKEVSFVEGYSALSCFFGKLPDEMKTILDNLSTMARDFLLAAGCPLEPSHNKYDTKALCVKICDFLRESGFGPAEPLDFHDIHNQFPHCYLTSNRHTIPISLVHVFVAVARFVGIMASPVDFPVRVLAHVTEPADDKDDFYVDVFGSGQNAILSVREDIPRLLSRQGVAVNQMMDLISPCGPAPMLLRAGRNIMASLHSTQLSSADISHTSVILAFILHIQIGNRVDLIPQFISGCEPLDCATFVSEAMIPSHPEGLNYRNVLTSRVAELLEQEEKEASVIHYRSHEELSIQHFVGLPFRHRRYHYVGCIFGWDPVCAASEEWKREMDVNTLLRGENQPFYHCFCEDGSVRYVAEDNIQPVVNPANEIFDSFQAGVKTLPKYFTGIHLRKSDNSSKGRFFPSPELEKAYPEDDAIGRAWVEQIL</sequence>
<evidence type="ECO:0000313" key="3">
    <source>
        <dbReference type="Proteomes" id="UP000054988"/>
    </source>
</evidence>
<reference evidence="2 3" key="1">
    <citation type="submission" date="2015-12" db="EMBL/GenBank/DDBJ databases">
        <title>Draft genome sequence of Moniliophthora roreri, the causal agent of frosty pod rot of cacao.</title>
        <authorList>
            <person name="Aime M.C."/>
            <person name="Diaz-Valderrama J.R."/>
            <person name="Kijpornyongpan T."/>
            <person name="Phillips-Mora W."/>
        </authorList>
    </citation>
    <scope>NUCLEOTIDE SEQUENCE [LARGE SCALE GENOMIC DNA]</scope>
    <source>
        <strain evidence="2 3">MCA 2952</strain>
    </source>
</reference>
<dbReference type="InterPro" id="IPR011722">
    <property type="entry name" value="Hemimethylated_DNA-bd_dom"/>
</dbReference>
<evidence type="ECO:0000313" key="2">
    <source>
        <dbReference type="EMBL" id="KTB33403.1"/>
    </source>
</evidence>
<dbReference type="eggNOG" id="ENOG502QS7Z">
    <property type="taxonomic scope" value="Eukaryota"/>
</dbReference>